<accession>A0A385EDR2</accession>
<proteinExistence type="predicted"/>
<keyword evidence="2" id="KW-1185">Reference proteome</keyword>
<reference evidence="1" key="1">
    <citation type="submission" date="2018-07" db="EMBL/GenBank/DDBJ databases">
        <authorList>
            <person name="Wilson K.M."/>
            <person name="Ely B."/>
        </authorList>
    </citation>
    <scope>NUCLEOTIDE SEQUENCE</scope>
</reference>
<reference evidence="1" key="2">
    <citation type="submission" date="2021-07" db="EMBL/GenBank/DDBJ databases">
        <title>Giant CbK-like Caulobacter bacteriophages have genetically divergent genomes.</title>
        <authorList>
            <person name="Wilson K."/>
            <person name="Ely B."/>
        </authorList>
    </citation>
    <scope>NUCLEOTIDE SEQUENCE</scope>
</reference>
<evidence type="ECO:0000313" key="2">
    <source>
        <dbReference type="Proteomes" id="UP000259683"/>
    </source>
</evidence>
<dbReference type="EMBL" id="MH588547">
    <property type="protein sequence ID" value="AXQ70024.1"/>
    <property type="molecule type" value="Genomic_DNA"/>
</dbReference>
<dbReference type="Proteomes" id="UP000259683">
    <property type="component" value="Segment"/>
</dbReference>
<gene>
    <name evidence="1" type="ORF">CcrSC_gp442</name>
</gene>
<protein>
    <submittedName>
        <fullName evidence="1">Uncharacterized protein</fullName>
    </submittedName>
</protein>
<name>A0A385EDR2_9CAUD</name>
<sequence length="184" mass="20158">MSDDRLDPPVLQKLIYKHFYNGPVGGAALRLAKIINRHAQGLPIMAFEEVLNEFLVQRLGLNETTDPKLAAENKEALAAERASFWKALNGKVDGGIVHDLIAYARAKDLYECLTEKVQQFDQPVINAFGMTVDQTIAHLQSVIADRTADLAAATDPNRRADLEAVIADVRAALAKLQPIEGVQS</sequence>
<evidence type="ECO:0000313" key="1">
    <source>
        <dbReference type="EMBL" id="AXQ70024.1"/>
    </source>
</evidence>
<organism evidence="1 2">
    <name type="scientific">Caulobacter phage CcrSC</name>
    <dbReference type="NCBI Taxonomy" id="2283272"/>
    <lineage>
        <taxon>Viruses</taxon>
        <taxon>Duplodnaviria</taxon>
        <taxon>Heunggongvirae</taxon>
        <taxon>Uroviricota</taxon>
        <taxon>Caudoviricetes</taxon>
        <taxon>Jeanschmidtviridae</taxon>
        <taxon>Bertelyvirus</taxon>
        <taxon>Bertelyvirus SC</taxon>
    </lineage>
</organism>